<evidence type="ECO:0000256" key="13">
    <source>
        <dbReference type="ARBA" id="ARBA00049940"/>
    </source>
</evidence>
<protein>
    <recommendedName>
        <fullName evidence="14">Fluoride-specific ion channel FluC</fullName>
    </recommendedName>
</protein>
<keyword evidence="3 14" id="KW-1003">Cell membrane</keyword>
<dbReference type="Proteomes" id="UP001057291">
    <property type="component" value="Unassembled WGS sequence"/>
</dbReference>
<dbReference type="InterPro" id="IPR003691">
    <property type="entry name" value="FluC"/>
</dbReference>
<keyword evidence="16" id="KW-1185">Reference proteome</keyword>
<keyword evidence="9 14" id="KW-0472">Membrane</keyword>
<dbReference type="EMBL" id="BOQE01000001">
    <property type="protein sequence ID" value="GIM44704.1"/>
    <property type="molecule type" value="Genomic_DNA"/>
</dbReference>
<comment type="catalytic activity">
    <reaction evidence="12">
        <text>fluoride(in) = fluoride(out)</text>
        <dbReference type="Rhea" id="RHEA:76159"/>
        <dbReference type="ChEBI" id="CHEBI:17051"/>
    </reaction>
    <physiologicalReaction direction="left-to-right" evidence="12">
        <dbReference type="Rhea" id="RHEA:76160"/>
    </physiologicalReaction>
</comment>
<dbReference type="NCBIfam" id="NF010801">
    <property type="entry name" value="PRK14205.1"/>
    <property type="match status" value="1"/>
</dbReference>
<accession>A0AAV4LAH8</accession>
<evidence type="ECO:0000256" key="1">
    <source>
        <dbReference type="ARBA" id="ARBA00004651"/>
    </source>
</evidence>
<comment type="caution">
    <text evidence="15">The sequence shown here is derived from an EMBL/GenBank/DDBJ whole genome shotgun (WGS) entry which is preliminary data.</text>
</comment>
<evidence type="ECO:0000256" key="9">
    <source>
        <dbReference type="ARBA" id="ARBA00023136"/>
    </source>
</evidence>
<feature type="transmembrane region" description="Helical" evidence="14">
    <location>
        <begin position="6"/>
        <end position="22"/>
    </location>
</feature>
<gene>
    <name evidence="15" type="primary">crcB2</name>
    <name evidence="14" type="synonym">crcB</name>
    <name evidence="14" type="synonym">fluC</name>
    <name evidence="15" type="ORF">DNHGIG_02530</name>
</gene>
<evidence type="ECO:0000256" key="12">
    <source>
        <dbReference type="ARBA" id="ARBA00035585"/>
    </source>
</evidence>
<evidence type="ECO:0000256" key="2">
    <source>
        <dbReference type="ARBA" id="ARBA00022448"/>
    </source>
</evidence>
<feature type="binding site" evidence="14">
    <location>
        <position position="74"/>
    </location>
    <ligand>
        <name>Na(+)</name>
        <dbReference type="ChEBI" id="CHEBI:29101"/>
        <note>structural</note>
    </ligand>
</feature>
<evidence type="ECO:0000256" key="5">
    <source>
        <dbReference type="ARBA" id="ARBA00022723"/>
    </source>
</evidence>
<keyword evidence="2 14" id="KW-0813">Transport</keyword>
<evidence type="ECO:0000256" key="3">
    <source>
        <dbReference type="ARBA" id="ARBA00022475"/>
    </source>
</evidence>
<dbReference type="AlphaFoldDB" id="A0AAV4LAH8"/>
<name>A0AAV4LAH8_9BACL</name>
<evidence type="ECO:0000313" key="15">
    <source>
        <dbReference type="EMBL" id="GIM44704.1"/>
    </source>
</evidence>
<keyword evidence="4 14" id="KW-0812">Transmembrane</keyword>
<reference evidence="15" key="1">
    <citation type="journal article" date="2023" name="Int. J. Syst. Evol. Microbiol.">
        <title>Collibacillus ludicampi gen. nov., sp. nov., a new soil bacterium of the family Alicyclobacillaceae.</title>
        <authorList>
            <person name="Jojima T."/>
            <person name="Ioku Y."/>
            <person name="Fukuta Y."/>
            <person name="Shirasaka N."/>
            <person name="Matsumura Y."/>
            <person name="Mori M."/>
        </authorList>
    </citation>
    <scope>NUCLEOTIDE SEQUENCE</scope>
    <source>
        <strain evidence="15">TP075</strain>
    </source>
</reference>
<evidence type="ECO:0000313" key="16">
    <source>
        <dbReference type="Proteomes" id="UP001057291"/>
    </source>
</evidence>
<comment type="subcellular location">
    <subcellularLocation>
        <location evidence="1 14">Cell membrane</location>
        <topology evidence="1 14">Multi-pass membrane protein</topology>
    </subcellularLocation>
</comment>
<dbReference type="PANTHER" id="PTHR28259">
    <property type="entry name" value="FLUORIDE EXPORT PROTEIN 1-RELATED"/>
    <property type="match status" value="1"/>
</dbReference>
<dbReference type="GO" id="GO:0062054">
    <property type="term" value="F:fluoride channel activity"/>
    <property type="evidence" value="ECO:0007669"/>
    <property type="project" value="UniProtKB-UniRule"/>
</dbReference>
<evidence type="ECO:0000256" key="4">
    <source>
        <dbReference type="ARBA" id="ARBA00022692"/>
    </source>
</evidence>
<sequence>MMWDGLLVGVGGFFGAIARYCSSQWIAGRVSSRFPYGTLFVNLLGSFLLGFIIGGKWGTSIYLLFGTGFMGAFTTFSTFKVDSLQLAKQKEWRVLGLYLGISYLFGILFAFLGYTIGAWING</sequence>
<feature type="transmembrane region" description="Helical" evidence="14">
    <location>
        <begin position="97"/>
        <end position="120"/>
    </location>
</feature>
<comment type="similarity">
    <text evidence="11 14">Belongs to the fluoride channel Fluc/FEX (TC 1.A.43) family.</text>
</comment>
<evidence type="ECO:0000256" key="11">
    <source>
        <dbReference type="ARBA" id="ARBA00035120"/>
    </source>
</evidence>
<dbReference type="GO" id="GO:0140114">
    <property type="term" value="P:cellular detoxification of fluoride"/>
    <property type="evidence" value="ECO:0007669"/>
    <property type="project" value="UniProtKB-UniRule"/>
</dbReference>
<dbReference type="Pfam" id="PF02537">
    <property type="entry name" value="CRCB"/>
    <property type="match status" value="1"/>
</dbReference>
<dbReference type="HAMAP" id="MF_00454">
    <property type="entry name" value="FluC"/>
    <property type="match status" value="1"/>
</dbReference>
<keyword evidence="7 14" id="KW-0915">Sodium</keyword>
<keyword evidence="5 14" id="KW-0479">Metal-binding</keyword>
<evidence type="ECO:0000256" key="7">
    <source>
        <dbReference type="ARBA" id="ARBA00023053"/>
    </source>
</evidence>
<dbReference type="GO" id="GO:0005886">
    <property type="term" value="C:plasma membrane"/>
    <property type="evidence" value="ECO:0007669"/>
    <property type="project" value="UniProtKB-SubCell"/>
</dbReference>
<evidence type="ECO:0000256" key="6">
    <source>
        <dbReference type="ARBA" id="ARBA00022989"/>
    </source>
</evidence>
<evidence type="ECO:0000256" key="8">
    <source>
        <dbReference type="ARBA" id="ARBA00023065"/>
    </source>
</evidence>
<dbReference type="GO" id="GO:0046872">
    <property type="term" value="F:metal ion binding"/>
    <property type="evidence" value="ECO:0007669"/>
    <property type="project" value="UniProtKB-KW"/>
</dbReference>
<organism evidence="15 16">
    <name type="scientific">Collibacillus ludicampi</name>
    <dbReference type="NCBI Taxonomy" id="2771369"/>
    <lineage>
        <taxon>Bacteria</taxon>
        <taxon>Bacillati</taxon>
        <taxon>Bacillota</taxon>
        <taxon>Bacilli</taxon>
        <taxon>Bacillales</taxon>
        <taxon>Alicyclobacillaceae</taxon>
        <taxon>Collibacillus</taxon>
    </lineage>
</organism>
<evidence type="ECO:0000256" key="10">
    <source>
        <dbReference type="ARBA" id="ARBA00023303"/>
    </source>
</evidence>
<comment type="function">
    <text evidence="13 14">Fluoride-specific ion channel. Important for reducing fluoride concentration in the cell, thus reducing its toxicity.</text>
</comment>
<feature type="transmembrane region" description="Helical" evidence="14">
    <location>
        <begin position="34"/>
        <end position="53"/>
    </location>
</feature>
<feature type="transmembrane region" description="Helical" evidence="14">
    <location>
        <begin position="59"/>
        <end position="76"/>
    </location>
</feature>
<comment type="activity regulation">
    <text evidence="14">Na(+) is not transported, but it plays an essential structural role and its presence is essential for fluoride channel function.</text>
</comment>
<keyword evidence="10 14" id="KW-0407">Ion channel</keyword>
<keyword evidence="8 14" id="KW-0406">Ion transport</keyword>
<proteinExistence type="inferred from homology"/>
<feature type="binding site" evidence="14">
    <location>
        <position position="71"/>
    </location>
    <ligand>
        <name>Na(+)</name>
        <dbReference type="ChEBI" id="CHEBI:29101"/>
        <note>structural</note>
    </ligand>
</feature>
<evidence type="ECO:0000256" key="14">
    <source>
        <dbReference type="HAMAP-Rule" id="MF_00454"/>
    </source>
</evidence>
<keyword evidence="6 14" id="KW-1133">Transmembrane helix</keyword>
<dbReference type="PANTHER" id="PTHR28259:SF16">
    <property type="entry name" value="FLUORIDE-SPECIFIC ION CHANNEL FLUC 2"/>
    <property type="match status" value="1"/>
</dbReference>